<dbReference type="Proteomes" id="UP000692954">
    <property type="component" value="Unassembled WGS sequence"/>
</dbReference>
<evidence type="ECO:0000313" key="1">
    <source>
        <dbReference type="EMBL" id="CAD8048540.1"/>
    </source>
</evidence>
<reference evidence="1" key="1">
    <citation type="submission" date="2021-01" db="EMBL/GenBank/DDBJ databases">
        <authorList>
            <consortium name="Genoscope - CEA"/>
            <person name="William W."/>
        </authorList>
    </citation>
    <scope>NUCLEOTIDE SEQUENCE</scope>
</reference>
<dbReference type="EMBL" id="CAJJDN010000003">
    <property type="protein sequence ID" value="CAD8048540.1"/>
    <property type="molecule type" value="Genomic_DNA"/>
</dbReference>
<dbReference type="AlphaFoldDB" id="A0A8S1K435"/>
<name>A0A8S1K435_9CILI</name>
<dbReference type="OrthoDB" id="302146at2759"/>
<organism evidence="1 2">
    <name type="scientific">Paramecium sonneborni</name>
    <dbReference type="NCBI Taxonomy" id="65129"/>
    <lineage>
        <taxon>Eukaryota</taxon>
        <taxon>Sar</taxon>
        <taxon>Alveolata</taxon>
        <taxon>Ciliophora</taxon>
        <taxon>Intramacronucleata</taxon>
        <taxon>Oligohymenophorea</taxon>
        <taxon>Peniculida</taxon>
        <taxon>Parameciidae</taxon>
        <taxon>Paramecium</taxon>
    </lineage>
</organism>
<comment type="caution">
    <text evidence="1">The sequence shown here is derived from an EMBL/GenBank/DDBJ whole genome shotgun (WGS) entry which is preliminary data.</text>
</comment>
<sequence>MSLTCRYLYQRNKCSLQQYQYQDPINHFHDNLQKFNQYLVHNNKPILPPIKEYQRHKSYSIQYDSQFYLNLHQKHPYLDKIKPKIKMRTQISQNSELEISLSLQIRKAKLKDISFSRQNYQSNGMQKKEEKIFTLNNLSNSFKNKKQDSNEKYLEEPQQTNKINESQICGWLQLNNEDNY</sequence>
<proteinExistence type="predicted"/>
<protein>
    <submittedName>
        <fullName evidence="1">Uncharacterized protein</fullName>
    </submittedName>
</protein>
<gene>
    <name evidence="1" type="ORF">PSON_ATCC_30995.1.T0030286</name>
</gene>
<evidence type="ECO:0000313" key="2">
    <source>
        <dbReference type="Proteomes" id="UP000692954"/>
    </source>
</evidence>
<keyword evidence="2" id="KW-1185">Reference proteome</keyword>
<accession>A0A8S1K435</accession>